<evidence type="ECO:0000256" key="1">
    <source>
        <dbReference type="SAM" id="MobiDB-lite"/>
    </source>
</evidence>
<dbReference type="EMBL" id="JAVRRT010000013">
    <property type="protein sequence ID" value="KAK5166706.1"/>
    <property type="molecule type" value="Genomic_DNA"/>
</dbReference>
<keyword evidence="4" id="KW-1185">Reference proteome</keyword>
<evidence type="ECO:0000313" key="4">
    <source>
        <dbReference type="Proteomes" id="UP001337655"/>
    </source>
</evidence>
<comment type="caution">
    <text evidence="3">The sequence shown here is derived from an EMBL/GenBank/DDBJ whole genome shotgun (WGS) entry which is preliminary data.</text>
</comment>
<keyword evidence="2" id="KW-0812">Transmembrane</keyword>
<keyword evidence="2" id="KW-1133">Transmembrane helix</keyword>
<dbReference type="Proteomes" id="UP001337655">
    <property type="component" value="Unassembled WGS sequence"/>
</dbReference>
<dbReference type="GeneID" id="89929584"/>
<feature type="region of interest" description="Disordered" evidence="1">
    <location>
        <begin position="64"/>
        <end position="152"/>
    </location>
</feature>
<gene>
    <name evidence="3" type="ORF">LTR77_008250</name>
</gene>
<proteinExistence type="predicted"/>
<feature type="compositionally biased region" description="Polar residues" evidence="1">
    <location>
        <begin position="64"/>
        <end position="75"/>
    </location>
</feature>
<protein>
    <submittedName>
        <fullName evidence="3">Uncharacterized protein</fullName>
    </submittedName>
</protein>
<dbReference type="RefSeq" id="XP_064656588.1">
    <property type="nucleotide sequence ID" value="XM_064805483.1"/>
</dbReference>
<reference evidence="3 4" key="1">
    <citation type="submission" date="2023-08" db="EMBL/GenBank/DDBJ databases">
        <title>Black Yeasts Isolated from many extreme environments.</title>
        <authorList>
            <person name="Coleine C."/>
            <person name="Stajich J.E."/>
            <person name="Selbmann L."/>
        </authorList>
    </citation>
    <scope>NUCLEOTIDE SEQUENCE [LARGE SCALE GENOMIC DNA]</scope>
    <source>
        <strain evidence="3 4">CCFEE 5935</strain>
    </source>
</reference>
<name>A0AAV9P525_9PEZI</name>
<accession>A0AAV9P525</accession>
<dbReference type="AlphaFoldDB" id="A0AAV9P525"/>
<evidence type="ECO:0000256" key="2">
    <source>
        <dbReference type="SAM" id="Phobius"/>
    </source>
</evidence>
<organism evidence="3 4">
    <name type="scientific">Saxophila tyrrhenica</name>
    <dbReference type="NCBI Taxonomy" id="1690608"/>
    <lineage>
        <taxon>Eukaryota</taxon>
        <taxon>Fungi</taxon>
        <taxon>Dikarya</taxon>
        <taxon>Ascomycota</taxon>
        <taxon>Pezizomycotina</taxon>
        <taxon>Dothideomycetes</taxon>
        <taxon>Dothideomycetidae</taxon>
        <taxon>Mycosphaerellales</taxon>
        <taxon>Extremaceae</taxon>
        <taxon>Saxophila</taxon>
    </lineage>
</organism>
<keyword evidence="2" id="KW-0472">Membrane</keyword>
<feature type="transmembrane region" description="Helical" evidence="2">
    <location>
        <begin position="24"/>
        <end position="43"/>
    </location>
</feature>
<feature type="compositionally biased region" description="Acidic residues" evidence="1">
    <location>
        <begin position="106"/>
        <end position="139"/>
    </location>
</feature>
<evidence type="ECO:0000313" key="3">
    <source>
        <dbReference type="EMBL" id="KAK5166706.1"/>
    </source>
</evidence>
<sequence length="561" mass="62449">MYHSSPQGGHLSSPSSLTRRRFKAFLPILVALIVIPFFVSAFYGGGKSELTLVAKARGLYNKNGDSLTSDQASLSEKTETGVDIEDGDHMADYGPGSIIETAYGSPDDEYGSEPDVEDGNGPDEGDLDYDLPDADDLDTDYGSAPFSHHHSAVHQKPGKSLLDLMDFPDEDEEDVNTIPDRGDYRELFSLTTRDRRFIPLFIEGTGAYGPNVVPHPTKFDMWIVLAQRLQPSVMSTTYEQIVCTAGILNGVLICGEAFENLTMSSFVQGACEGDLAYYNNYSGARDARLFYGPSAPFVLYGSQSQHTCLGMWLQDARALLEPYHLEKPLAKLFSQATEVQRLPPLKGLETNYFIFWDADGKAYAHYQIWPRRSFAQLDWDGSVGEDLAPAAAKRDQVCVARYMQTIQPSNESLQQASNSLAITLCDRTNPKCKPSESNTFLMHIFHHTFDYDSHIVHEPFVMLFQQTAPFALHAISQRALWIHGRQALTNETGSPQYPDPEDIPTGHTERFAVTSISWKNHVQRYHGYIDDTMMIGVSVEDSRAGIMDVKASDLVQDLAFC</sequence>